<dbReference type="GO" id="GO:0006529">
    <property type="term" value="P:asparagine biosynthetic process"/>
    <property type="evidence" value="ECO:0007669"/>
    <property type="project" value="InterPro"/>
</dbReference>
<comment type="catalytic activity">
    <reaction evidence="7">
        <text>L-aspartate + L-glutamine + ATP + H2O = L-asparagine + L-glutamate + AMP + diphosphate + H(+)</text>
        <dbReference type="Rhea" id="RHEA:12228"/>
        <dbReference type="ChEBI" id="CHEBI:15377"/>
        <dbReference type="ChEBI" id="CHEBI:15378"/>
        <dbReference type="ChEBI" id="CHEBI:29985"/>
        <dbReference type="ChEBI" id="CHEBI:29991"/>
        <dbReference type="ChEBI" id="CHEBI:30616"/>
        <dbReference type="ChEBI" id="CHEBI:33019"/>
        <dbReference type="ChEBI" id="CHEBI:58048"/>
        <dbReference type="ChEBI" id="CHEBI:58359"/>
        <dbReference type="ChEBI" id="CHEBI:456215"/>
        <dbReference type="EC" id="6.3.5.4"/>
    </reaction>
</comment>
<comment type="pathway">
    <text evidence="1">Amino-acid biosynthesis; L-asparagine biosynthesis; L-asparagine from L-aspartate (L-Gln route): step 1/1.</text>
</comment>
<name>R7ZN47_9BACT</name>
<dbReference type="InterPro" id="IPR051786">
    <property type="entry name" value="ASN_synthetase/amidase"/>
</dbReference>
<dbReference type="Proteomes" id="UP000013909">
    <property type="component" value="Unassembled WGS sequence"/>
</dbReference>
<dbReference type="EMBL" id="AQHR01000104">
    <property type="protein sequence ID" value="EON75526.1"/>
    <property type="molecule type" value="Genomic_DNA"/>
</dbReference>
<evidence type="ECO:0000256" key="7">
    <source>
        <dbReference type="ARBA" id="ARBA00048741"/>
    </source>
</evidence>
<evidence type="ECO:0000313" key="10">
    <source>
        <dbReference type="EMBL" id="EON75526.1"/>
    </source>
</evidence>
<dbReference type="EC" id="6.3.5.4" evidence="3"/>
<dbReference type="SUPFAM" id="SSF56235">
    <property type="entry name" value="N-terminal nucleophile aminohydrolases (Ntn hydrolases)"/>
    <property type="match status" value="1"/>
</dbReference>
<sequence length="562" mass="63791">MKVSATCYIGANRLKISGLDEFADQPLVSEDEQHVLVWNGALYNHWTLRNRLLESGVSLKSSSDSEVLLHWLGIFGLQGIDDLEGMFSLLFIDLQRKRVVIARDLTGQKPLYYHKSGGQWLFSSEVKGILGSGLVPRILDTSQFVPYHYLRHPLPTHTFFQGVYQFPAGRVLQLDFDGKETASKWLALRPNHESSGGASIFTELVTDAVMSHFQTEVPMGIILSGGADSTLLYTLWHRETGMPLRSYTAVFEERYREMAEDRKFAKQVARSYQGAHHEVLATPDVFLSNWEAYCMGLDQPIGDSAGFLTWLIAKEASREVKVLISGAGADELMGGYNRHRAFLKYLKHKNLLLNFKNVSKIPGLPVGYRKFFKAIEPDSARTFMNLAALQALPDSIATLLAVGLEKDPFGLKEALAYERRLYLTEDILKVFDNSCMAFGIEGRSPYLDYSILRFFEGMPEQKQRELIGKKWIKESLVSFGRQEVAGRRKLGFGIPIVGWFQVHDGFREKLVETLLQFDREFSAYLSPEVRTLVQFPQSAIKRNTLQVWNLFLLASWINAHRL</sequence>
<keyword evidence="6" id="KW-0315">Glutamine amidotransferase</keyword>
<evidence type="ECO:0000256" key="6">
    <source>
        <dbReference type="ARBA" id="ARBA00022962"/>
    </source>
</evidence>
<evidence type="ECO:0000256" key="4">
    <source>
        <dbReference type="ARBA" id="ARBA00022741"/>
    </source>
</evidence>
<dbReference type="InterPro" id="IPR017932">
    <property type="entry name" value="GATase_2_dom"/>
</dbReference>
<dbReference type="Pfam" id="PF00733">
    <property type="entry name" value="Asn_synthase"/>
    <property type="match status" value="1"/>
</dbReference>
<dbReference type="PIRSF" id="PIRSF001589">
    <property type="entry name" value="Asn_synthetase_glu-h"/>
    <property type="match status" value="1"/>
</dbReference>
<dbReference type="InterPro" id="IPR029055">
    <property type="entry name" value="Ntn_hydrolases_N"/>
</dbReference>
<accession>R7ZN47</accession>
<dbReference type="InterPro" id="IPR014729">
    <property type="entry name" value="Rossmann-like_a/b/a_fold"/>
</dbReference>
<comment type="similarity">
    <text evidence="2">Belongs to the asparagine synthetase family.</text>
</comment>
<evidence type="ECO:0000256" key="8">
    <source>
        <dbReference type="PIRSR" id="PIRSR001589-2"/>
    </source>
</evidence>
<feature type="binding site" evidence="8">
    <location>
        <begin position="325"/>
        <end position="326"/>
    </location>
    <ligand>
        <name>ATP</name>
        <dbReference type="ChEBI" id="CHEBI:30616"/>
    </ligand>
</feature>
<proteinExistence type="inferred from homology"/>
<dbReference type="CDD" id="cd00712">
    <property type="entry name" value="AsnB"/>
    <property type="match status" value="1"/>
</dbReference>
<dbReference type="Gene3D" id="3.40.50.620">
    <property type="entry name" value="HUPs"/>
    <property type="match status" value="1"/>
</dbReference>
<dbReference type="Pfam" id="PF13537">
    <property type="entry name" value="GATase_7"/>
    <property type="match status" value="1"/>
</dbReference>
<dbReference type="Gene3D" id="3.60.20.10">
    <property type="entry name" value="Glutamine Phosphoribosylpyrophosphate, subunit 1, domain 1"/>
    <property type="match status" value="1"/>
</dbReference>
<dbReference type="STRING" id="1232681.ADIS_3929"/>
<evidence type="ECO:0000256" key="3">
    <source>
        <dbReference type="ARBA" id="ARBA00012737"/>
    </source>
</evidence>
<evidence type="ECO:0000259" key="9">
    <source>
        <dbReference type="PROSITE" id="PS51278"/>
    </source>
</evidence>
<organism evidence="10 11">
    <name type="scientific">Lunatimonas lonarensis</name>
    <dbReference type="NCBI Taxonomy" id="1232681"/>
    <lineage>
        <taxon>Bacteria</taxon>
        <taxon>Pseudomonadati</taxon>
        <taxon>Bacteroidota</taxon>
        <taxon>Cytophagia</taxon>
        <taxon>Cytophagales</taxon>
        <taxon>Cyclobacteriaceae</taxon>
    </lineage>
</organism>
<dbReference type="PROSITE" id="PS51278">
    <property type="entry name" value="GATASE_TYPE_2"/>
    <property type="match status" value="1"/>
</dbReference>
<keyword evidence="5 8" id="KW-0067">ATP-binding</keyword>
<dbReference type="GO" id="GO:0004066">
    <property type="term" value="F:asparagine synthase (glutamine-hydrolyzing) activity"/>
    <property type="evidence" value="ECO:0007669"/>
    <property type="project" value="UniProtKB-EC"/>
</dbReference>
<dbReference type="AlphaFoldDB" id="R7ZN47"/>
<dbReference type="InterPro" id="IPR001962">
    <property type="entry name" value="Asn_synthase"/>
</dbReference>
<dbReference type="InterPro" id="IPR033738">
    <property type="entry name" value="AsnB_N"/>
</dbReference>
<dbReference type="PANTHER" id="PTHR43284">
    <property type="entry name" value="ASPARAGINE SYNTHETASE (GLUTAMINE-HYDROLYZING)"/>
    <property type="match status" value="1"/>
</dbReference>
<dbReference type="SUPFAM" id="SSF52402">
    <property type="entry name" value="Adenine nucleotide alpha hydrolases-like"/>
    <property type="match status" value="1"/>
</dbReference>
<keyword evidence="11" id="KW-1185">Reference proteome</keyword>
<protein>
    <recommendedName>
        <fullName evidence="3">asparagine synthase (glutamine-hydrolyzing)</fullName>
        <ecNumber evidence="3">6.3.5.4</ecNumber>
    </recommendedName>
</protein>
<dbReference type="GO" id="GO:0005524">
    <property type="term" value="F:ATP binding"/>
    <property type="evidence" value="ECO:0007669"/>
    <property type="project" value="UniProtKB-KW"/>
</dbReference>
<feature type="domain" description="Glutamine amidotransferase type-2" evidence="9">
    <location>
        <begin position="1"/>
        <end position="177"/>
    </location>
</feature>
<keyword evidence="4 8" id="KW-0547">Nucleotide-binding</keyword>
<dbReference type="CDD" id="cd01991">
    <property type="entry name" value="Asn_synthase_B_C"/>
    <property type="match status" value="1"/>
</dbReference>
<dbReference type="PANTHER" id="PTHR43284:SF1">
    <property type="entry name" value="ASPARAGINE SYNTHETASE"/>
    <property type="match status" value="1"/>
</dbReference>
<evidence type="ECO:0000313" key="11">
    <source>
        <dbReference type="Proteomes" id="UP000013909"/>
    </source>
</evidence>
<dbReference type="InterPro" id="IPR006426">
    <property type="entry name" value="Asn_synth_AEB"/>
</dbReference>
<evidence type="ECO:0000256" key="2">
    <source>
        <dbReference type="ARBA" id="ARBA00005752"/>
    </source>
</evidence>
<reference evidence="10 11" key="1">
    <citation type="submission" date="2013-02" db="EMBL/GenBank/DDBJ databases">
        <title>A novel strain isolated from Lonar lake, Maharashtra, India.</title>
        <authorList>
            <person name="Singh A."/>
        </authorList>
    </citation>
    <scope>NUCLEOTIDE SEQUENCE [LARGE SCALE GENOMIC DNA]</scope>
    <source>
        <strain evidence="10 11">AK24</strain>
    </source>
</reference>
<evidence type="ECO:0000256" key="5">
    <source>
        <dbReference type="ARBA" id="ARBA00022840"/>
    </source>
</evidence>
<feature type="binding site" evidence="8">
    <location>
        <position position="64"/>
    </location>
    <ligand>
        <name>L-glutamine</name>
        <dbReference type="ChEBI" id="CHEBI:58359"/>
    </ligand>
</feature>
<comment type="caution">
    <text evidence="10">The sequence shown here is derived from an EMBL/GenBank/DDBJ whole genome shotgun (WGS) entry which is preliminary data.</text>
</comment>
<dbReference type="GO" id="GO:0005829">
    <property type="term" value="C:cytosol"/>
    <property type="evidence" value="ECO:0007669"/>
    <property type="project" value="TreeGrafter"/>
</dbReference>
<evidence type="ECO:0000256" key="1">
    <source>
        <dbReference type="ARBA" id="ARBA00005187"/>
    </source>
</evidence>
<dbReference type="PATRIC" id="fig|1288963.3.peg.3921"/>
<gene>
    <name evidence="10" type="ORF">ADIS_3929</name>
</gene>